<dbReference type="InterPro" id="IPR035965">
    <property type="entry name" value="PAS-like_dom_sf"/>
</dbReference>
<keyword evidence="2" id="KW-0472">Membrane</keyword>
<dbReference type="Gene3D" id="1.20.120.1530">
    <property type="match status" value="1"/>
</dbReference>
<reference evidence="9 10" key="1">
    <citation type="submission" date="2018-05" db="EMBL/GenBank/DDBJ databases">
        <title>Draft genome of Methanospirillum lacunae Ki8-1.</title>
        <authorList>
            <person name="Dueholm M.S."/>
            <person name="Nielsen P.H."/>
            <person name="Bakmann L.F."/>
            <person name="Otzen D.E."/>
        </authorList>
    </citation>
    <scope>NUCLEOTIDE SEQUENCE [LARGE SCALE GENOMIC DNA]</scope>
    <source>
        <strain evidence="9 10">Ki8-1</strain>
    </source>
</reference>
<keyword evidence="2" id="KW-0997">Cell inner membrane</keyword>
<evidence type="ECO:0000259" key="7">
    <source>
        <dbReference type="PROSITE" id="PS50111"/>
    </source>
</evidence>
<evidence type="ECO:0000256" key="4">
    <source>
        <dbReference type="ARBA" id="ARBA00029447"/>
    </source>
</evidence>
<dbReference type="InterPro" id="IPR004089">
    <property type="entry name" value="MCPsignal_dom"/>
</dbReference>
<dbReference type="Pfam" id="PF18947">
    <property type="entry name" value="HAMP_2"/>
    <property type="match status" value="1"/>
</dbReference>
<name>A0A2V2MWS9_9EURY</name>
<evidence type="ECO:0000259" key="8">
    <source>
        <dbReference type="PROSITE" id="PS50192"/>
    </source>
</evidence>
<dbReference type="SUPFAM" id="SSF55785">
    <property type="entry name" value="PYP-like sensor domain (PAS domain)"/>
    <property type="match status" value="3"/>
</dbReference>
<dbReference type="NCBIfam" id="TIGR00229">
    <property type="entry name" value="sensory_box"/>
    <property type="match status" value="1"/>
</dbReference>
<dbReference type="SUPFAM" id="SSF58104">
    <property type="entry name" value="Methyl-accepting chemotaxis protein (MCP) signaling domain"/>
    <property type="match status" value="1"/>
</dbReference>
<organism evidence="9 10">
    <name type="scientific">Methanospirillum lacunae</name>
    <dbReference type="NCBI Taxonomy" id="668570"/>
    <lineage>
        <taxon>Archaea</taxon>
        <taxon>Methanobacteriati</taxon>
        <taxon>Methanobacteriota</taxon>
        <taxon>Stenosarchaea group</taxon>
        <taxon>Methanomicrobia</taxon>
        <taxon>Methanomicrobiales</taxon>
        <taxon>Methanospirillaceae</taxon>
        <taxon>Methanospirillum</taxon>
    </lineage>
</organism>
<evidence type="ECO:0000256" key="6">
    <source>
        <dbReference type="SAM" id="MobiDB-lite"/>
    </source>
</evidence>
<dbReference type="InterPro" id="IPR000014">
    <property type="entry name" value="PAS"/>
</dbReference>
<proteinExistence type="inferred from homology"/>
<comment type="caution">
    <text evidence="9">The sequence shown here is derived from an EMBL/GenBank/DDBJ whole genome shotgun (WGS) entry which is preliminary data.</text>
</comment>
<feature type="domain" description="T-SNARE coiled-coil homology" evidence="8">
    <location>
        <begin position="744"/>
        <end position="806"/>
    </location>
</feature>
<keyword evidence="2" id="KW-1003">Cell membrane</keyword>
<dbReference type="PROSITE" id="PS50111">
    <property type="entry name" value="CHEMOTAXIS_TRANSDUC_2"/>
    <property type="match status" value="1"/>
</dbReference>
<dbReference type="InterPro" id="IPR013656">
    <property type="entry name" value="PAS_4"/>
</dbReference>
<dbReference type="PANTHER" id="PTHR32089:SF112">
    <property type="entry name" value="LYSOZYME-LIKE PROTEIN-RELATED"/>
    <property type="match status" value="1"/>
</dbReference>
<comment type="subcellular location">
    <subcellularLocation>
        <location evidence="1">Cell inner membrane</location>
        <topology evidence="1">Multi-pass membrane protein</topology>
    </subcellularLocation>
</comment>
<evidence type="ECO:0000256" key="2">
    <source>
        <dbReference type="ARBA" id="ARBA00022519"/>
    </source>
</evidence>
<dbReference type="CDD" id="cd11386">
    <property type="entry name" value="MCP_signal"/>
    <property type="match status" value="1"/>
</dbReference>
<feature type="region of interest" description="Disordered" evidence="6">
    <location>
        <begin position="1"/>
        <end position="27"/>
    </location>
</feature>
<evidence type="ECO:0000256" key="3">
    <source>
        <dbReference type="ARBA" id="ARBA00023224"/>
    </source>
</evidence>
<dbReference type="EMBL" id="QGMY01000006">
    <property type="protein sequence ID" value="PWR72614.1"/>
    <property type="molecule type" value="Genomic_DNA"/>
</dbReference>
<dbReference type="InterPro" id="IPR000727">
    <property type="entry name" value="T_SNARE_dom"/>
</dbReference>
<dbReference type="GO" id="GO:0007165">
    <property type="term" value="P:signal transduction"/>
    <property type="evidence" value="ECO:0007669"/>
    <property type="project" value="UniProtKB-KW"/>
</dbReference>
<evidence type="ECO:0000256" key="5">
    <source>
        <dbReference type="PROSITE-ProRule" id="PRU00284"/>
    </source>
</evidence>
<dbReference type="RefSeq" id="WP_109968125.1">
    <property type="nucleotide sequence ID" value="NZ_CP176093.1"/>
</dbReference>
<dbReference type="Gene3D" id="3.30.450.20">
    <property type="entry name" value="PAS domain"/>
    <property type="match status" value="3"/>
</dbReference>
<dbReference type="PROSITE" id="PS50192">
    <property type="entry name" value="T_SNARE"/>
    <property type="match status" value="1"/>
</dbReference>
<keyword evidence="10" id="KW-1185">Reference proteome</keyword>
<comment type="similarity">
    <text evidence="4">Belongs to the methyl-accepting chemotaxis (MCP) protein family.</text>
</comment>
<feature type="compositionally biased region" description="Polar residues" evidence="6">
    <location>
        <begin position="1"/>
        <end position="21"/>
    </location>
</feature>
<dbReference type="Pfam" id="PF00015">
    <property type="entry name" value="MCPsignal"/>
    <property type="match status" value="1"/>
</dbReference>
<dbReference type="GeneID" id="97548705"/>
<dbReference type="Pfam" id="PF08448">
    <property type="entry name" value="PAS_4"/>
    <property type="match status" value="3"/>
</dbReference>
<dbReference type="InterPro" id="IPR003660">
    <property type="entry name" value="HAMP_dom"/>
</dbReference>
<sequence>MQNTFNPSTNLHIPVTSQGSSKETDENKASEILPWKMLDLTPVAIQVLNAEGKYLYCNKRTLELFGADSNQEIQGRTPSHFSPLIQKTGENSKDTLDNILRQAFSHSSVTSLWDYKRTNGEIFPTEMTLHHLNYNGEDCLMVSIIDISDATSKINAMSTLIRDSPFSILTVSKDIEITHFNEAYLKVTHYSPEEANALGFKGQTVLSREGGTIKDAIAHKQPVRGKFVCNFGSGIRHLEYSYIPVLNYQGEVSHLYHVMVDMTDLVNKLNEFESLITGSPAGIITMDPDTRILSANKAFSDISALPESQLTTMHAKDFKILVREGASVSDVVRDKKTGGGTLTCNFGPVTRDLQYSYIPITDTNGNVVKIYTLYVDLTPVTHMIEYLRKSVNVMTDYVHSLSEGNTDFSPRPLPSDEYTASAYDSFVEITTAIDQARHAIEKMVTDSEKLTDAAIKGNLTFRVDSSTHVGKFKEIVEGMNNTLDTTLIPVHEAMRVSKEYSRYQFKTRFNSDIKVQGDWVAFRDALDEIGREISRVISVLSEKIQDLSKTIEEANASIEEIASGTSEISSTMGSISKNSENGDQSIEQIIRAMNDLSNTVGSVAHKADSVASLAQEANNFATSGVNFAQKSSSSMNEIIKSSGHVDLIIKDINVQMGEIGKIVSLISDIASQTNLLSLNAAIEAARAGDAGRGFAVVAAEVKSLSHDSRKSANDISEMIHKLQTQAKSAGDAMESSLHVVHEGNESLSEMVVSFNQIAEKIGEINRYTMDVAAASEEQAASVEEITASMQDISSFTHKTSEEVTMTSAAITQTSASLDQITQVVSEIVEIEDQVAQEISRFSV</sequence>
<dbReference type="PANTHER" id="PTHR32089">
    <property type="entry name" value="METHYL-ACCEPTING CHEMOTAXIS PROTEIN MCPB"/>
    <property type="match status" value="1"/>
</dbReference>
<dbReference type="Gene3D" id="1.10.287.950">
    <property type="entry name" value="Methyl-accepting chemotaxis protein"/>
    <property type="match status" value="1"/>
</dbReference>
<gene>
    <name evidence="9" type="ORF">DK846_06510</name>
</gene>
<evidence type="ECO:0000313" key="9">
    <source>
        <dbReference type="EMBL" id="PWR72614.1"/>
    </source>
</evidence>
<dbReference type="OrthoDB" id="8523at2157"/>
<evidence type="ECO:0000313" key="10">
    <source>
        <dbReference type="Proteomes" id="UP000245657"/>
    </source>
</evidence>
<feature type="domain" description="Methyl-accepting transducer" evidence="7">
    <location>
        <begin position="557"/>
        <end position="793"/>
    </location>
</feature>
<dbReference type="Proteomes" id="UP000245657">
    <property type="component" value="Unassembled WGS sequence"/>
</dbReference>
<keyword evidence="3 5" id="KW-0807">Transducer</keyword>
<dbReference type="SMART" id="SM00283">
    <property type="entry name" value="MA"/>
    <property type="match status" value="1"/>
</dbReference>
<protein>
    <recommendedName>
        <fullName evidence="11">Chemotaxis protein</fullName>
    </recommendedName>
</protein>
<accession>A0A2V2MWS9</accession>
<evidence type="ECO:0000256" key="1">
    <source>
        <dbReference type="ARBA" id="ARBA00004429"/>
    </source>
</evidence>
<dbReference type="SMART" id="SM00091">
    <property type="entry name" value="PAS"/>
    <property type="match status" value="3"/>
</dbReference>
<dbReference type="AlphaFoldDB" id="A0A2V2MWS9"/>
<dbReference type="CDD" id="cd00130">
    <property type="entry name" value="PAS"/>
    <property type="match status" value="1"/>
</dbReference>
<dbReference type="GO" id="GO:0005886">
    <property type="term" value="C:plasma membrane"/>
    <property type="evidence" value="ECO:0007669"/>
    <property type="project" value="UniProtKB-SubCell"/>
</dbReference>
<evidence type="ECO:0008006" key="11">
    <source>
        <dbReference type="Google" id="ProtNLM"/>
    </source>
</evidence>